<dbReference type="EMBL" id="QOVC01000013">
    <property type="protein sequence ID" value="KAA0687320.1"/>
    <property type="molecule type" value="Genomic_DNA"/>
</dbReference>
<dbReference type="RefSeq" id="WP_002340501.1">
    <property type="nucleotide sequence ID" value="NZ_JADRDW010000078.1"/>
</dbReference>
<evidence type="ECO:0000313" key="1">
    <source>
        <dbReference type="EMBL" id="KAA0687320.1"/>
    </source>
</evidence>
<dbReference type="EMBL" id="QHGU01000087">
    <property type="protein sequence ID" value="PZM54366.1"/>
    <property type="molecule type" value="Genomic_DNA"/>
</dbReference>
<dbReference type="AlphaFoldDB" id="A0A2W4HI33"/>
<comment type="caution">
    <text evidence="2">The sequence shown here is derived from an EMBL/GenBank/DDBJ whole genome shotgun (WGS) entry which is preliminary data.</text>
</comment>
<proteinExistence type="predicted"/>
<evidence type="ECO:0000313" key="4">
    <source>
        <dbReference type="Proteomes" id="UP000249070"/>
    </source>
</evidence>
<reference evidence="1 5" key="2">
    <citation type="submission" date="2018-07" db="EMBL/GenBank/DDBJ databases">
        <title>High quality draft genome sequencing of Enterococcus faecium exhibiting probiotic potential isolated from mucus of freshwater fish.</title>
        <authorList>
            <person name="El-Jeni R."/>
            <person name="Ghedira K."/>
            <person name="Abdelhak S."/>
            <person name="El-Bour M."/>
            <person name="Bouhaouala-Zahar B."/>
        </authorList>
    </citation>
    <scope>NUCLEOTIDE SEQUENCE [LARGE SCALE GENOMIC DNA]</scope>
    <source>
        <strain evidence="1 5">R.A73</strain>
    </source>
</reference>
<dbReference type="EMBL" id="WEFP01000013">
    <property type="protein sequence ID" value="KAB7572182.1"/>
    <property type="molecule type" value="Genomic_DNA"/>
</dbReference>
<evidence type="ECO:0000313" key="5">
    <source>
        <dbReference type="Proteomes" id="UP000448762"/>
    </source>
</evidence>
<gene>
    <name evidence="3" type="ORF">DKP91_12720</name>
    <name evidence="1" type="ORF">DTX73_13405</name>
    <name evidence="2" type="ORF">GBM73_17540</name>
</gene>
<dbReference type="Proteomes" id="UP000448762">
    <property type="component" value="Unassembled WGS sequence"/>
</dbReference>
<evidence type="ECO:0008006" key="7">
    <source>
        <dbReference type="Google" id="ProtNLM"/>
    </source>
</evidence>
<dbReference type="Proteomes" id="UP000249070">
    <property type="component" value="Unassembled WGS sequence"/>
</dbReference>
<sequence length="59" mass="7075">MTELTADMSDTWLQEYLFPEKQTTARGYLPVDWEYVHKELMKKNMTLKLLHREYGVHGT</sequence>
<accession>A0A2W4HI33</accession>
<reference evidence="2 6" key="3">
    <citation type="submission" date="2019-10" db="EMBL/GenBank/DDBJ databases">
        <title>Evolutionary dynamics of vancomycin-resistant Enterococcus faecium during gastrointestinal tract colonization and bloodstream infection in immunocompromised pediatric patients.</title>
        <authorList>
            <person name="Chilambi G.S."/>
            <person name="Nordstrom H.R."/>
            <person name="Evans D.R."/>
            <person name="Ferrolino J."/>
            <person name="Hayden R.T."/>
            <person name="Maron G.M."/>
            <person name="Vo A.N."/>
            <person name="Gilmore M.S."/>
            <person name="Wolf J."/>
            <person name="Rosch J.W."/>
            <person name="Van Tyne D."/>
        </authorList>
    </citation>
    <scope>NUCLEOTIDE SEQUENCE [LARGE SCALE GENOMIC DNA]</scope>
    <source>
        <strain evidence="2 6">VRECG27</strain>
    </source>
</reference>
<evidence type="ECO:0000313" key="2">
    <source>
        <dbReference type="EMBL" id="KAB7572182.1"/>
    </source>
</evidence>
<organism evidence="2 6">
    <name type="scientific">Enterococcus faecium</name>
    <name type="common">Streptococcus faecium</name>
    <dbReference type="NCBI Taxonomy" id="1352"/>
    <lineage>
        <taxon>Bacteria</taxon>
        <taxon>Bacillati</taxon>
        <taxon>Bacillota</taxon>
        <taxon>Bacilli</taxon>
        <taxon>Lactobacillales</taxon>
        <taxon>Enterococcaceae</taxon>
        <taxon>Enterococcus</taxon>
    </lineage>
</organism>
<name>A0A2W4HI33_ENTFC</name>
<protein>
    <recommendedName>
        <fullName evidence="7">Transposase</fullName>
    </recommendedName>
</protein>
<dbReference type="Proteomes" id="UP000469871">
    <property type="component" value="Unassembled WGS sequence"/>
</dbReference>
<evidence type="ECO:0000313" key="3">
    <source>
        <dbReference type="EMBL" id="PZM54366.1"/>
    </source>
</evidence>
<reference evidence="3 4" key="1">
    <citation type="submission" date="2018-05" db="EMBL/GenBank/DDBJ databases">
        <title>Vancomycin-resistant Enterococcus faecium strain from Chelyabinsk, Russia.</title>
        <authorList>
            <person name="Gostev V."/>
            <person name="Goncharov A."/>
            <person name="Kolodzhieva V."/>
            <person name="Suvorov A."/>
            <person name="Sidorenko S."/>
            <person name="Zueva L."/>
        </authorList>
    </citation>
    <scope>NUCLEOTIDE SEQUENCE [LARGE SCALE GENOMIC DNA]</scope>
    <source>
        <strain evidence="3 4">20</strain>
    </source>
</reference>
<evidence type="ECO:0000313" key="6">
    <source>
        <dbReference type="Proteomes" id="UP000469871"/>
    </source>
</evidence>